<dbReference type="PANTHER" id="PTHR21047:SF2">
    <property type="entry name" value="THYMIDINE DIPHOSPHO-4-KETO-RHAMNOSE 3,5-EPIMERASE"/>
    <property type="match status" value="1"/>
</dbReference>
<reference evidence="2 3" key="1">
    <citation type="submission" date="2017-07" db="EMBL/GenBank/DDBJ databases">
        <title>Complete genome sequence of Actinoalloteichus hoggarensis DSM 45943, type strain of Actinoalloteichus hoggarensis.</title>
        <authorList>
            <person name="Ruckert C."/>
            <person name="Nouioui I."/>
            <person name="Willmese J."/>
            <person name="van Wezel G."/>
            <person name="Klenk H.-P."/>
            <person name="Kalinowski J."/>
            <person name="Zotchev S.B."/>
        </authorList>
    </citation>
    <scope>NUCLEOTIDE SEQUENCE [LARGE SCALE GENOMIC DNA]</scope>
    <source>
        <strain evidence="2 3">DSM 45943</strain>
    </source>
</reference>
<dbReference type="InterPro" id="IPR014710">
    <property type="entry name" value="RmlC-like_jellyroll"/>
</dbReference>
<dbReference type="Gene3D" id="2.60.120.10">
    <property type="entry name" value="Jelly Rolls"/>
    <property type="match status" value="1"/>
</dbReference>
<dbReference type="GO" id="GO:0019305">
    <property type="term" value="P:dTDP-rhamnose biosynthetic process"/>
    <property type="evidence" value="ECO:0007669"/>
    <property type="project" value="TreeGrafter"/>
</dbReference>
<dbReference type="GO" id="GO:0000271">
    <property type="term" value="P:polysaccharide biosynthetic process"/>
    <property type="evidence" value="ECO:0007669"/>
    <property type="project" value="TreeGrafter"/>
</dbReference>
<sequence length="201" mass="21894">MKARELAVEGAFEFIPDVFPDERGEFVSHYQEAAFIAALGRPLFPVAQASQSRSRRGVLRGVHFTRTPPGCAKYVHCPQGSALDFVVDLRVGSPTFGRWDTVALDATDYRGVYFPPGVGHAFVALRDDTLISYLLSESYSPADELALSPFDPEIGLKLPAGLPLIQSERDRAAPTLSEARAAGLLPDHAVCRELQQAPRVS</sequence>
<dbReference type="InterPro" id="IPR000888">
    <property type="entry name" value="RmlC-like"/>
</dbReference>
<dbReference type="GO" id="GO:0005829">
    <property type="term" value="C:cytosol"/>
    <property type="evidence" value="ECO:0007669"/>
    <property type="project" value="TreeGrafter"/>
</dbReference>
<dbReference type="RefSeq" id="WP_093940375.1">
    <property type="nucleotide sequence ID" value="NZ_CP022521.1"/>
</dbReference>
<dbReference type="KEGG" id="ahg:AHOG_05430"/>
<gene>
    <name evidence="2" type="primary">novW1</name>
    <name evidence="2" type="ORF">AHOG_05430</name>
</gene>
<dbReference type="CDD" id="cd00438">
    <property type="entry name" value="cupin_RmlC"/>
    <property type="match status" value="1"/>
</dbReference>
<dbReference type="EC" id="5.1.3.-" evidence="2"/>
<dbReference type="GO" id="GO:0008830">
    <property type="term" value="F:dTDP-4-dehydrorhamnose 3,5-epimerase activity"/>
    <property type="evidence" value="ECO:0007669"/>
    <property type="project" value="InterPro"/>
</dbReference>
<organism evidence="2 3">
    <name type="scientific">Actinoalloteichus hoggarensis</name>
    <dbReference type="NCBI Taxonomy" id="1470176"/>
    <lineage>
        <taxon>Bacteria</taxon>
        <taxon>Bacillati</taxon>
        <taxon>Actinomycetota</taxon>
        <taxon>Actinomycetes</taxon>
        <taxon>Pseudonocardiales</taxon>
        <taxon>Pseudonocardiaceae</taxon>
        <taxon>Actinoalloteichus</taxon>
    </lineage>
</organism>
<evidence type="ECO:0000256" key="1">
    <source>
        <dbReference type="ARBA" id="ARBA00010154"/>
    </source>
</evidence>
<dbReference type="InterPro" id="IPR011051">
    <property type="entry name" value="RmlC_Cupin_sf"/>
</dbReference>
<dbReference type="SUPFAM" id="SSF51182">
    <property type="entry name" value="RmlC-like cupins"/>
    <property type="match status" value="1"/>
</dbReference>
<evidence type="ECO:0000313" key="2">
    <source>
        <dbReference type="EMBL" id="ASO18739.1"/>
    </source>
</evidence>
<name>A0A221VYY9_9PSEU</name>
<comment type="similarity">
    <text evidence="1">Belongs to the dTDP-4-dehydrorhamnose 3,5-epimerase family.</text>
</comment>
<keyword evidence="3" id="KW-1185">Reference proteome</keyword>
<dbReference type="OrthoDB" id="9800680at2"/>
<evidence type="ECO:0000313" key="3">
    <source>
        <dbReference type="Proteomes" id="UP000204221"/>
    </source>
</evidence>
<protein>
    <submittedName>
        <fullName evidence="2">dTDP-4-dehydrorhamnose 3-epimerase</fullName>
        <ecNumber evidence="2">5.1.3.-</ecNumber>
    </submittedName>
</protein>
<keyword evidence="2" id="KW-0413">Isomerase</keyword>
<dbReference type="PANTHER" id="PTHR21047">
    <property type="entry name" value="DTDP-6-DEOXY-D-GLUCOSE-3,5 EPIMERASE"/>
    <property type="match status" value="1"/>
</dbReference>
<dbReference type="EMBL" id="CP022521">
    <property type="protein sequence ID" value="ASO18739.1"/>
    <property type="molecule type" value="Genomic_DNA"/>
</dbReference>
<accession>A0A221VYY9</accession>
<dbReference type="Proteomes" id="UP000204221">
    <property type="component" value="Chromosome"/>
</dbReference>
<dbReference type="AlphaFoldDB" id="A0A221VYY9"/>
<proteinExistence type="inferred from homology"/>
<dbReference type="Pfam" id="PF00908">
    <property type="entry name" value="dTDP_sugar_isom"/>
    <property type="match status" value="1"/>
</dbReference>